<dbReference type="AlphaFoldDB" id="A0A6N9TQF1"/>
<comment type="caution">
    <text evidence="1">The sequence shown here is derived from an EMBL/GenBank/DDBJ whole genome shotgun (WGS) entry which is preliminary data.</text>
</comment>
<proteinExistence type="predicted"/>
<evidence type="ECO:0000313" key="1">
    <source>
        <dbReference type="EMBL" id="NDY43495.1"/>
    </source>
</evidence>
<dbReference type="NCBIfam" id="NF040494">
    <property type="entry name" value="nitrored_ArsF"/>
    <property type="match status" value="1"/>
</dbReference>
<evidence type="ECO:0008006" key="3">
    <source>
        <dbReference type="Google" id="ProtNLM"/>
    </source>
</evidence>
<dbReference type="EMBL" id="JAAGRR010000188">
    <property type="protein sequence ID" value="NDY43495.1"/>
    <property type="molecule type" value="Genomic_DNA"/>
</dbReference>
<protein>
    <recommendedName>
        <fullName evidence="3">Thioredoxin family protein</fullName>
    </recommendedName>
</protein>
<dbReference type="RefSeq" id="WP_163299774.1">
    <property type="nucleotide sequence ID" value="NZ_JAAGRR010000188.1"/>
</dbReference>
<name>A0A6N9TQF1_DISTH</name>
<reference evidence="1 2" key="1">
    <citation type="submission" date="2020-02" db="EMBL/GenBank/DDBJ databases">
        <title>Comparative genomics of sulfur disproportionating microorganisms.</title>
        <authorList>
            <person name="Ward L.M."/>
            <person name="Bertran E."/>
            <person name="Johnston D.T."/>
        </authorList>
    </citation>
    <scope>NUCLEOTIDE SEQUENCE [LARGE SCALE GENOMIC DNA]</scope>
    <source>
        <strain evidence="1 2">DSM 100025</strain>
    </source>
</reference>
<organism evidence="1 2">
    <name type="scientific">Dissulfurirhabdus thermomarina</name>
    <dbReference type="NCBI Taxonomy" id="1765737"/>
    <lineage>
        <taxon>Bacteria</taxon>
        <taxon>Deltaproteobacteria</taxon>
        <taxon>Dissulfurirhabdaceae</taxon>
        <taxon>Dissulfurirhabdus</taxon>
    </lineage>
</organism>
<evidence type="ECO:0000313" key="2">
    <source>
        <dbReference type="Proteomes" id="UP000469346"/>
    </source>
</evidence>
<dbReference type="InterPro" id="IPR047698">
    <property type="entry name" value="ArsF-like"/>
</dbReference>
<accession>A0A6N9TQF1</accession>
<gene>
    <name evidence="1" type="ORF">G3N55_11680</name>
</gene>
<dbReference type="Proteomes" id="UP000469346">
    <property type="component" value="Unassembled WGS sequence"/>
</dbReference>
<keyword evidence="2" id="KW-1185">Reference proteome</keyword>
<sequence>MKKEMPAPFRRPAALAAAILAVLAWVVPACPAAERKVVVYYFHTAYRCPTCRTLERLSREAVSEGFAAELADGRLAFRSVDVTRPEDRHFVDDFRLYTKSLVLVEEGGPAPRWKNLARIWDLVREPAAFKHYVQQEVRTFLSKAGGSGGRP</sequence>